<dbReference type="Proteomes" id="UP001652628">
    <property type="component" value="Chromosome 3"/>
</dbReference>
<sequence>MEDSGIDSEDRQSNIYEDGAAGLLKTASGAPKHMSDLEFEVAFRGAGKVYAPTTIEIDEEEEATGGGRGHEPPNTCRILQRKLELKVERARRNYTQFQEEQVCFGSTQYKGLSVIDYPFYPQATKTQSSTLIPINRLPIPGEPEHKPLVDYKSESSDEAEEISFFPAQLKRSKRRQQNHELTDTFSIQEMTIDSDLESDDSAGTQNLELLLPSMKTTILDKFKGCFGCWRRR</sequence>
<evidence type="ECO:0000313" key="1">
    <source>
        <dbReference type="Proteomes" id="UP001652628"/>
    </source>
</evidence>
<name>A0AB39ZKT1_DROSZ</name>
<dbReference type="AlphaFoldDB" id="A0AB39ZKT1"/>
<reference evidence="2" key="1">
    <citation type="submission" date="2025-08" db="UniProtKB">
        <authorList>
            <consortium name="RefSeq"/>
        </authorList>
    </citation>
    <scope>IDENTIFICATION</scope>
</reference>
<dbReference type="RefSeq" id="XP_016937707.1">
    <property type="nucleotide sequence ID" value="XM_017082218.4"/>
</dbReference>
<dbReference type="GeneID" id="108015690"/>
<evidence type="ECO:0000313" key="2">
    <source>
        <dbReference type="RefSeq" id="XP_016937707.1"/>
    </source>
</evidence>
<accession>A0AB39ZKT1</accession>
<protein>
    <submittedName>
        <fullName evidence="2">Uncharacterized protein isoform X1</fullName>
    </submittedName>
</protein>
<organism evidence="1 2">
    <name type="scientific">Drosophila suzukii</name>
    <name type="common">Spotted-wing drosophila fruit fly</name>
    <dbReference type="NCBI Taxonomy" id="28584"/>
    <lineage>
        <taxon>Eukaryota</taxon>
        <taxon>Metazoa</taxon>
        <taxon>Ecdysozoa</taxon>
        <taxon>Arthropoda</taxon>
        <taxon>Hexapoda</taxon>
        <taxon>Insecta</taxon>
        <taxon>Pterygota</taxon>
        <taxon>Neoptera</taxon>
        <taxon>Endopterygota</taxon>
        <taxon>Diptera</taxon>
        <taxon>Brachycera</taxon>
        <taxon>Muscomorpha</taxon>
        <taxon>Ephydroidea</taxon>
        <taxon>Drosophilidae</taxon>
        <taxon>Drosophila</taxon>
        <taxon>Sophophora</taxon>
    </lineage>
</organism>
<proteinExistence type="predicted"/>
<gene>
    <name evidence="2" type="primary">LOC108015690</name>
</gene>
<keyword evidence="1" id="KW-1185">Reference proteome</keyword>